<dbReference type="AlphaFoldDB" id="A0A6A6Q3X3"/>
<feature type="compositionally biased region" description="Basic and acidic residues" evidence="2">
    <location>
        <begin position="554"/>
        <end position="602"/>
    </location>
</feature>
<feature type="region of interest" description="Disordered" evidence="2">
    <location>
        <begin position="370"/>
        <end position="688"/>
    </location>
</feature>
<dbReference type="RefSeq" id="XP_033593225.1">
    <property type="nucleotide sequence ID" value="XM_033736623.1"/>
</dbReference>
<dbReference type="Proteomes" id="UP000799767">
    <property type="component" value="Unassembled WGS sequence"/>
</dbReference>
<sequence length="715" mass="81301">MDEKLFKIELHALQQHLADMTRRRYSDVPRFLDPFASQPEKVDAPLPVMAAKSSPLGPLYDLPQVCNNTAEHSHTAADRSKPASAPLDVIARQIFQLQASVSELEDRFDALDPNRFTPPASMNDNECTSPRQEPTATSSTGTASTEQSPSLVAPNGQRPFLEQPSETGPTNNTSEMPAEISPPLFPSPARSAGSMGFRDSEIVRLAEQLRTAQARLETAETQIADQARWISFAEQDRLLSWQNQKRQSCQISELEVTILPHHMLPQRYGMQTGGLISNFATVPNPSQGWYHGPTAQPGYSAWTPPYEDYALKCEELKKEISQREDETQYWEDLCEEKDALIFDQRLIISRSEAENQTLHREIARLQDVKGHMPRRAGRAAGKQRNESIVRQTLSDSAGTTVRAFSPPSVRSYHPHRHATTARKDYTTGAPFFPRYWTSDDKADRAPPRSRDVSGGDDDYGRRRAPPPRDRRSGGDRSSDRPRPRRGYDSEEDARRKPSPRDDASGRGSGRGSGPRRESPRAPVSREKDKYDDGYKPRRRPAGDDYDDPPPPRRSQSDRYPPEKEALPPRKDTVRDYARDNDARPRDSKYGDRERDRDRDREAKPRRRRSPRDDRDRGYRSDGRDDHRRRDKERRERDRDRDRDRDRGHRKSDRARSADHGSGRRDRERDRGEKRGGGGAKDIMEKGKTHWKTVEPVAKPLLGALAKAYLDGGGRA</sequence>
<evidence type="ECO:0000256" key="1">
    <source>
        <dbReference type="SAM" id="Coils"/>
    </source>
</evidence>
<feature type="compositionally biased region" description="Basic and acidic residues" evidence="2">
    <location>
        <begin position="514"/>
        <end position="535"/>
    </location>
</feature>
<feature type="compositionally biased region" description="Basic and acidic residues" evidence="2">
    <location>
        <begin position="437"/>
        <end position="504"/>
    </location>
</feature>
<accession>A0A6A6Q3X3</accession>
<feature type="compositionally biased region" description="Polar residues" evidence="2">
    <location>
        <begin position="120"/>
        <end position="134"/>
    </location>
</feature>
<evidence type="ECO:0000313" key="3">
    <source>
        <dbReference type="EMBL" id="KAF2486656.1"/>
    </source>
</evidence>
<feature type="coiled-coil region" evidence="1">
    <location>
        <begin position="306"/>
        <end position="368"/>
    </location>
</feature>
<evidence type="ECO:0000256" key="2">
    <source>
        <dbReference type="SAM" id="MobiDB-lite"/>
    </source>
</evidence>
<feature type="region of interest" description="Disordered" evidence="2">
    <location>
        <begin position="110"/>
        <end position="195"/>
    </location>
</feature>
<feature type="compositionally biased region" description="Low complexity" evidence="2">
    <location>
        <begin position="135"/>
        <end position="145"/>
    </location>
</feature>
<feature type="compositionally biased region" description="Polar residues" evidence="2">
    <location>
        <begin position="386"/>
        <end position="399"/>
    </location>
</feature>
<dbReference type="EMBL" id="MU001632">
    <property type="protein sequence ID" value="KAF2486656.1"/>
    <property type="molecule type" value="Genomic_DNA"/>
</dbReference>
<gene>
    <name evidence="3" type="ORF">BDY17DRAFT_321432</name>
</gene>
<organism evidence="3 4">
    <name type="scientific">Neohortaea acidophila</name>
    <dbReference type="NCBI Taxonomy" id="245834"/>
    <lineage>
        <taxon>Eukaryota</taxon>
        <taxon>Fungi</taxon>
        <taxon>Dikarya</taxon>
        <taxon>Ascomycota</taxon>
        <taxon>Pezizomycotina</taxon>
        <taxon>Dothideomycetes</taxon>
        <taxon>Dothideomycetidae</taxon>
        <taxon>Mycosphaerellales</taxon>
        <taxon>Teratosphaeriaceae</taxon>
        <taxon>Neohortaea</taxon>
    </lineage>
</organism>
<name>A0A6A6Q3X3_9PEZI</name>
<protein>
    <submittedName>
        <fullName evidence="3">Uncharacterized protein</fullName>
    </submittedName>
</protein>
<dbReference type="OrthoDB" id="3649449at2759"/>
<feature type="compositionally biased region" description="Polar residues" evidence="2">
    <location>
        <begin position="164"/>
        <end position="175"/>
    </location>
</feature>
<dbReference type="GeneID" id="54477625"/>
<keyword evidence="1" id="KW-0175">Coiled coil</keyword>
<evidence type="ECO:0000313" key="4">
    <source>
        <dbReference type="Proteomes" id="UP000799767"/>
    </source>
</evidence>
<keyword evidence="4" id="KW-1185">Reference proteome</keyword>
<feature type="compositionally biased region" description="Basic and acidic residues" evidence="2">
    <location>
        <begin position="653"/>
        <end position="687"/>
    </location>
</feature>
<proteinExistence type="predicted"/>
<feature type="compositionally biased region" description="Basic and acidic residues" evidence="2">
    <location>
        <begin position="610"/>
        <end position="646"/>
    </location>
</feature>
<reference evidence="3" key="1">
    <citation type="journal article" date="2020" name="Stud. Mycol.">
        <title>101 Dothideomycetes genomes: a test case for predicting lifestyles and emergence of pathogens.</title>
        <authorList>
            <person name="Haridas S."/>
            <person name="Albert R."/>
            <person name="Binder M."/>
            <person name="Bloem J."/>
            <person name="Labutti K."/>
            <person name="Salamov A."/>
            <person name="Andreopoulos B."/>
            <person name="Baker S."/>
            <person name="Barry K."/>
            <person name="Bills G."/>
            <person name="Bluhm B."/>
            <person name="Cannon C."/>
            <person name="Castanera R."/>
            <person name="Culley D."/>
            <person name="Daum C."/>
            <person name="Ezra D."/>
            <person name="Gonzalez J."/>
            <person name="Henrissat B."/>
            <person name="Kuo A."/>
            <person name="Liang C."/>
            <person name="Lipzen A."/>
            <person name="Lutzoni F."/>
            <person name="Magnuson J."/>
            <person name="Mondo S."/>
            <person name="Nolan M."/>
            <person name="Ohm R."/>
            <person name="Pangilinan J."/>
            <person name="Park H.-J."/>
            <person name="Ramirez L."/>
            <person name="Alfaro M."/>
            <person name="Sun H."/>
            <person name="Tritt A."/>
            <person name="Yoshinaga Y."/>
            <person name="Zwiers L.-H."/>
            <person name="Turgeon B."/>
            <person name="Goodwin S."/>
            <person name="Spatafora J."/>
            <person name="Crous P."/>
            <person name="Grigoriev I."/>
        </authorList>
    </citation>
    <scope>NUCLEOTIDE SEQUENCE</scope>
    <source>
        <strain evidence="3">CBS 113389</strain>
    </source>
</reference>